<dbReference type="Proteomes" id="UP001549031">
    <property type="component" value="Unassembled WGS sequence"/>
</dbReference>
<name>A0ABV2H6M0_9HYPH</name>
<sequence>MRVTVFSTKPYDRLFLDRGTGRGLDLQYCEARLSLETVALAEGSQADLPLRQRQPVGTRAGASGG</sequence>
<keyword evidence="3" id="KW-1185">Reference proteome</keyword>
<accession>A0ABV2H6M0</accession>
<comment type="caution">
    <text evidence="2">The sequence shown here is derived from an EMBL/GenBank/DDBJ whole genome shotgun (WGS) entry which is preliminary data.</text>
</comment>
<gene>
    <name evidence="2" type="ORF">ABID21_002313</name>
</gene>
<protein>
    <submittedName>
        <fullName evidence="2">Uncharacterized protein</fullName>
    </submittedName>
</protein>
<organism evidence="2 3">
    <name type="scientific">Pseudorhizobium tarimense</name>
    <dbReference type="NCBI Taxonomy" id="1079109"/>
    <lineage>
        <taxon>Bacteria</taxon>
        <taxon>Pseudomonadati</taxon>
        <taxon>Pseudomonadota</taxon>
        <taxon>Alphaproteobacteria</taxon>
        <taxon>Hyphomicrobiales</taxon>
        <taxon>Rhizobiaceae</taxon>
        <taxon>Rhizobium/Agrobacterium group</taxon>
        <taxon>Pseudorhizobium</taxon>
    </lineage>
</organism>
<evidence type="ECO:0000313" key="3">
    <source>
        <dbReference type="Proteomes" id="UP001549031"/>
    </source>
</evidence>
<evidence type="ECO:0000313" key="2">
    <source>
        <dbReference type="EMBL" id="MET3586196.1"/>
    </source>
</evidence>
<reference evidence="2 3" key="1">
    <citation type="submission" date="2024-06" db="EMBL/GenBank/DDBJ databases">
        <title>Genomic Encyclopedia of Type Strains, Phase IV (KMG-IV): sequencing the most valuable type-strain genomes for metagenomic binning, comparative biology and taxonomic classification.</title>
        <authorList>
            <person name="Goeker M."/>
        </authorList>
    </citation>
    <scope>NUCLEOTIDE SEQUENCE [LARGE SCALE GENOMIC DNA]</scope>
    <source>
        <strain evidence="2 3">DSM 105042</strain>
    </source>
</reference>
<proteinExistence type="predicted"/>
<evidence type="ECO:0000256" key="1">
    <source>
        <dbReference type="SAM" id="MobiDB-lite"/>
    </source>
</evidence>
<dbReference type="Gene3D" id="3.40.50.720">
    <property type="entry name" value="NAD(P)-binding Rossmann-like Domain"/>
    <property type="match status" value="1"/>
</dbReference>
<dbReference type="EMBL" id="JBEPLJ010000008">
    <property type="protein sequence ID" value="MET3586196.1"/>
    <property type="molecule type" value="Genomic_DNA"/>
</dbReference>
<feature type="region of interest" description="Disordered" evidence="1">
    <location>
        <begin position="44"/>
        <end position="65"/>
    </location>
</feature>